<name>A0A9X4R535_9BURK</name>
<proteinExistence type="predicted"/>
<organism evidence="1 2">
    <name type="scientific">Pelomonas aquatica</name>
    <dbReference type="NCBI Taxonomy" id="431058"/>
    <lineage>
        <taxon>Bacteria</taxon>
        <taxon>Pseudomonadati</taxon>
        <taxon>Pseudomonadota</taxon>
        <taxon>Betaproteobacteria</taxon>
        <taxon>Burkholderiales</taxon>
        <taxon>Sphaerotilaceae</taxon>
        <taxon>Roseateles</taxon>
    </lineage>
</organism>
<dbReference type="RefSeq" id="WP_268153408.1">
    <property type="nucleotide sequence ID" value="NZ_JAPPUW010000022.1"/>
</dbReference>
<dbReference type="AlphaFoldDB" id="A0A9X4R535"/>
<sequence length="122" mass="13377">MRINALGLNSVRAAYLVLQEIQRQPGLPDELRAAAGAACIGYPSLAVIRLGLWTAESAQAQTWGAALMQARQSLDRLLTLDTDADIRDLARWANRHFPTRVQLAGHRVVHDPGRGWTLEIAA</sequence>
<gene>
    <name evidence="1" type="ORF">EXJ73_15775</name>
</gene>
<keyword evidence="2" id="KW-1185">Reference proteome</keyword>
<dbReference type="EMBL" id="SGUG01000024">
    <property type="protein sequence ID" value="MDG0863922.1"/>
    <property type="molecule type" value="Genomic_DNA"/>
</dbReference>
<accession>A0A9X4R535</accession>
<reference evidence="1" key="1">
    <citation type="submission" date="2019-02" db="EMBL/GenBank/DDBJ databases">
        <title>Draft genome of the type strain Pelomonas aquatica CCUG 52575T.</title>
        <authorList>
            <person name="Gomila M."/>
            <person name="Lalucat J."/>
        </authorList>
    </citation>
    <scope>NUCLEOTIDE SEQUENCE</scope>
    <source>
        <strain evidence="1">CCUG 52575</strain>
    </source>
</reference>
<comment type="caution">
    <text evidence="1">The sequence shown here is derived from an EMBL/GenBank/DDBJ whole genome shotgun (WGS) entry which is preliminary data.</text>
</comment>
<protein>
    <submittedName>
        <fullName evidence="1">Uncharacterized protein</fullName>
    </submittedName>
</protein>
<dbReference type="Proteomes" id="UP001152766">
    <property type="component" value="Unassembled WGS sequence"/>
</dbReference>
<evidence type="ECO:0000313" key="1">
    <source>
        <dbReference type="EMBL" id="MDG0863922.1"/>
    </source>
</evidence>
<evidence type="ECO:0000313" key="2">
    <source>
        <dbReference type="Proteomes" id="UP001152766"/>
    </source>
</evidence>